<evidence type="ECO:0000313" key="2">
    <source>
        <dbReference type="EMBL" id="CAF3508876.1"/>
    </source>
</evidence>
<name>A0A8S2CL64_9BILA</name>
<dbReference type="EMBL" id="CAJOBA010000152">
    <property type="protein sequence ID" value="CAF3508876.1"/>
    <property type="molecule type" value="Genomic_DNA"/>
</dbReference>
<dbReference type="AlphaFoldDB" id="A0A8S2CL64"/>
<dbReference type="EMBL" id="CAJNOK010000152">
    <property type="protein sequence ID" value="CAF0732903.1"/>
    <property type="molecule type" value="Genomic_DNA"/>
</dbReference>
<proteinExistence type="predicted"/>
<reference evidence="1" key="1">
    <citation type="submission" date="2021-02" db="EMBL/GenBank/DDBJ databases">
        <authorList>
            <person name="Nowell W R."/>
        </authorList>
    </citation>
    <scope>NUCLEOTIDE SEQUENCE</scope>
</reference>
<gene>
    <name evidence="1" type="ORF">OVA965_LOCUS935</name>
    <name evidence="2" type="ORF">TMI583_LOCUS936</name>
</gene>
<protein>
    <submittedName>
        <fullName evidence="1">Uncharacterized protein</fullName>
    </submittedName>
</protein>
<sequence>PDGPIYVALLKSIHSPLYEALTTSSTKYDEAIKLICEALKNVISKIVDFMPRDGVLGSSQYSAISALIQDGNHFPDKYFWQCERKQLEFNDSNEKTVNVTKQRATLLLIGVFIFRALVTTLLCKPIKYRLMLGEISSSQQASLKILATLILYIGRRVCVQSGNILVNI</sequence>
<evidence type="ECO:0000313" key="1">
    <source>
        <dbReference type="EMBL" id="CAF0732903.1"/>
    </source>
</evidence>
<comment type="caution">
    <text evidence="1">The sequence shown here is derived from an EMBL/GenBank/DDBJ whole genome shotgun (WGS) entry which is preliminary data.</text>
</comment>
<dbReference type="Proteomes" id="UP000682733">
    <property type="component" value="Unassembled WGS sequence"/>
</dbReference>
<evidence type="ECO:0000313" key="3">
    <source>
        <dbReference type="Proteomes" id="UP000677228"/>
    </source>
</evidence>
<dbReference type="Proteomes" id="UP000677228">
    <property type="component" value="Unassembled WGS sequence"/>
</dbReference>
<feature type="non-terminal residue" evidence="1">
    <location>
        <position position="1"/>
    </location>
</feature>
<organism evidence="1 3">
    <name type="scientific">Didymodactylos carnosus</name>
    <dbReference type="NCBI Taxonomy" id="1234261"/>
    <lineage>
        <taxon>Eukaryota</taxon>
        <taxon>Metazoa</taxon>
        <taxon>Spiralia</taxon>
        <taxon>Gnathifera</taxon>
        <taxon>Rotifera</taxon>
        <taxon>Eurotatoria</taxon>
        <taxon>Bdelloidea</taxon>
        <taxon>Philodinida</taxon>
        <taxon>Philodinidae</taxon>
        <taxon>Didymodactylos</taxon>
    </lineage>
</organism>
<accession>A0A8S2CL64</accession>